<organism evidence="1 2">
    <name type="scientific">Intrasporangium chromatireducens Q5-1</name>
    <dbReference type="NCBI Taxonomy" id="584657"/>
    <lineage>
        <taxon>Bacteria</taxon>
        <taxon>Bacillati</taxon>
        <taxon>Actinomycetota</taxon>
        <taxon>Actinomycetes</taxon>
        <taxon>Micrococcales</taxon>
        <taxon>Intrasporangiaceae</taxon>
        <taxon>Intrasporangium</taxon>
    </lineage>
</organism>
<gene>
    <name evidence="1" type="ORF">N864_11375</name>
</gene>
<dbReference type="Proteomes" id="UP000019494">
    <property type="component" value="Unassembled WGS sequence"/>
</dbReference>
<evidence type="ECO:0000313" key="1">
    <source>
        <dbReference type="EMBL" id="EWT04509.1"/>
    </source>
</evidence>
<sequence length="126" mass="13775">MIGGAIRGMGTARVERVAVRAETQEGEREAIVVVTLEGTSWQLNVRASPSDWERLSNVPGTDWRRREAVRLGTLEGSAVWWHVSDDALHISVGDHGPESSDFGLVLPLSVLRQVRDEVANVDESCG</sequence>
<name>W9GKX7_9MICO</name>
<proteinExistence type="predicted"/>
<keyword evidence="2" id="KW-1185">Reference proteome</keyword>
<evidence type="ECO:0000313" key="2">
    <source>
        <dbReference type="Proteomes" id="UP000019494"/>
    </source>
</evidence>
<accession>W9GKX7</accession>
<dbReference type="EMBL" id="AWQS01000232">
    <property type="protein sequence ID" value="EWT04509.1"/>
    <property type="molecule type" value="Genomic_DNA"/>
</dbReference>
<reference evidence="2" key="1">
    <citation type="submission" date="2013-08" db="EMBL/GenBank/DDBJ databases">
        <title>Intrasporangium oryzae NRRL B-24470.</title>
        <authorList>
            <person name="Liu H."/>
            <person name="Wang G."/>
        </authorList>
    </citation>
    <scope>NUCLEOTIDE SEQUENCE [LARGE SCALE GENOMIC DNA]</scope>
    <source>
        <strain evidence="2">Q5-1</strain>
    </source>
</reference>
<dbReference type="AlphaFoldDB" id="W9GKX7"/>
<comment type="caution">
    <text evidence="1">The sequence shown here is derived from an EMBL/GenBank/DDBJ whole genome shotgun (WGS) entry which is preliminary data.</text>
</comment>
<protein>
    <submittedName>
        <fullName evidence="1">Uncharacterized protein</fullName>
    </submittedName>
</protein>